<dbReference type="EnsemblPlants" id="TuG1812G0200005540.01.T01">
    <property type="protein sequence ID" value="TuG1812G0200005540.01.T01.cds264097"/>
    <property type="gene ID" value="TuG1812G0200005540.01"/>
</dbReference>
<keyword evidence="1" id="KW-1133">Transmembrane helix</keyword>
<evidence type="ECO:0000313" key="3">
    <source>
        <dbReference type="Proteomes" id="UP000015106"/>
    </source>
</evidence>
<sequence>MSLLPVGWSIACSVVYLFLYNLLCPSYLTTYCRIHTLCQ</sequence>
<feature type="transmembrane region" description="Helical" evidence="1">
    <location>
        <begin position="6"/>
        <end position="23"/>
    </location>
</feature>
<name>A0A8R7TN63_TRIUA</name>
<reference evidence="2" key="2">
    <citation type="submission" date="2018-03" db="EMBL/GenBank/DDBJ databases">
        <title>The Triticum urartu genome reveals the dynamic nature of wheat genome evolution.</title>
        <authorList>
            <person name="Ling H."/>
            <person name="Ma B."/>
            <person name="Shi X."/>
            <person name="Liu H."/>
            <person name="Dong L."/>
            <person name="Sun H."/>
            <person name="Cao Y."/>
            <person name="Gao Q."/>
            <person name="Zheng S."/>
            <person name="Li Y."/>
            <person name="Yu Y."/>
            <person name="Du H."/>
            <person name="Qi M."/>
            <person name="Li Y."/>
            <person name="Yu H."/>
            <person name="Cui Y."/>
            <person name="Wang N."/>
            <person name="Chen C."/>
            <person name="Wu H."/>
            <person name="Zhao Y."/>
            <person name="Zhang J."/>
            <person name="Li Y."/>
            <person name="Zhou W."/>
            <person name="Zhang B."/>
            <person name="Hu W."/>
            <person name="Eijk M."/>
            <person name="Tang J."/>
            <person name="Witsenboer H."/>
            <person name="Zhao S."/>
            <person name="Li Z."/>
            <person name="Zhang A."/>
            <person name="Wang D."/>
            <person name="Liang C."/>
        </authorList>
    </citation>
    <scope>NUCLEOTIDE SEQUENCE [LARGE SCALE GENOMIC DNA]</scope>
    <source>
        <strain evidence="2">cv. G1812</strain>
    </source>
</reference>
<keyword evidence="1" id="KW-0812">Transmembrane</keyword>
<evidence type="ECO:0000313" key="2">
    <source>
        <dbReference type="EnsemblPlants" id="TuG1812G0200005540.01.T01.cds264097"/>
    </source>
</evidence>
<dbReference type="AlphaFoldDB" id="A0A8R7TN63"/>
<reference evidence="3" key="1">
    <citation type="journal article" date="2013" name="Nature">
        <title>Draft genome of the wheat A-genome progenitor Triticum urartu.</title>
        <authorList>
            <person name="Ling H.Q."/>
            <person name="Zhao S."/>
            <person name="Liu D."/>
            <person name="Wang J."/>
            <person name="Sun H."/>
            <person name="Zhang C."/>
            <person name="Fan H."/>
            <person name="Li D."/>
            <person name="Dong L."/>
            <person name="Tao Y."/>
            <person name="Gao C."/>
            <person name="Wu H."/>
            <person name="Li Y."/>
            <person name="Cui Y."/>
            <person name="Guo X."/>
            <person name="Zheng S."/>
            <person name="Wang B."/>
            <person name="Yu K."/>
            <person name="Liang Q."/>
            <person name="Yang W."/>
            <person name="Lou X."/>
            <person name="Chen J."/>
            <person name="Feng M."/>
            <person name="Jian J."/>
            <person name="Zhang X."/>
            <person name="Luo G."/>
            <person name="Jiang Y."/>
            <person name="Liu J."/>
            <person name="Wang Z."/>
            <person name="Sha Y."/>
            <person name="Zhang B."/>
            <person name="Wu H."/>
            <person name="Tang D."/>
            <person name="Shen Q."/>
            <person name="Xue P."/>
            <person name="Zou S."/>
            <person name="Wang X."/>
            <person name="Liu X."/>
            <person name="Wang F."/>
            <person name="Yang Y."/>
            <person name="An X."/>
            <person name="Dong Z."/>
            <person name="Zhang K."/>
            <person name="Zhang X."/>
            <person name="Luo M.C."/>
            <person name="Dvorak J."/>
            <person name="Tong Y."/>
            <person name="Wang J."/>
            <person name="Yang H."/>
            <person name="Li Z."/>
            <person name="Wang D."/>
            <person name="Zhang A."/>
            <person name="Wang J."/>
        </authorList>
    </citation>
    <scope>NUCLEOTIDE SEQUENCE</scope>
    <source>
        <strain evidence="3">cv. G1812</strain>
    </source>
</reference>
<keyword evidence="3" id="KW-1185">Reference proteome</keyword>
<dbReference type="Gramene" id="TuG1812G0200005540.01.T01">
    <property type="protein sequence ID" value="TuG1812G0200005540.01.T01.cds264097"/>
    <property type="gene ID" value="TuG1812G0200005540.01"/>
</dbReference>
<accession>A0A8R7TN63</accession>
<keyword evidence="1" id="KW-0472">Membrane</keyword>
<protein>
    <submittedName>
        <fullName evidence="2">Uncharacterized protein</fullName>
    </submittedName>
</protein>
<organism evidence="2 3">
    <name type="scientific">Triticum urartu</name>
    <name type="common">Red wild einkorn</name>
    <name type="synonym">Crithodium urartu</name>
    <dbReference type="NCBI Taxonomy" id="4572"/>
    <lineage>
        <taxon>Eukaryota</taxon>
        <taxon>Viridiplantae</taxon>
        <taxon>Streptophyta</taxon>
        <taxon>Embryophyta</taxon>
        <taxon>Tracheophyta</taxon>
        <taxon>Spermatophyta</taxon>
        <taxon>Magnoliopsida</taxon>
        <taxon>Liliopsida</taxon>
        <taxon>Poales</taxon>
        <taxon>Poaceae</taxon>
        <taxon>BOP clade</taxon>
        <taxon>Pooideae</taxon>
        <taxon>Triticodae</taxon>
        <taxon>Triticeae</taxon>
        <taxon>Triticinae</taxon>
        <taxon>Triticum</taxon>
    </lineage>
</organism>
<proteinExistence type="predicted"/>
<dbReference type="Proteomes" id="UP000015106">
    <property type="component" value="Chromosome 2"/>
</dbReference>
<evidence type="ECO:0000256" key="1">
    <source>
        <dbReference type="SAM" id="Phobius"/>
    </source>
</evidence>
<reference evidence="2" key="3">
    <citation type="submission" date="2022-06" db="UniProtKB">
        <authorList>
            <consortium name="EnsemblPlants"/>
        </authorList>
    </citation>
    <scope>IDENTIFICATION</scope>
</reference>